<dbReference type="InterPro" id="IPR036388">
    <property type="entry name" value="WH-like_DNA-bd_sf"/>
</dbReference>
<dbReference type="RefSeq" id="WP_307337264.1">
    <property type="nucleotide sequence ID" value="NZ_JAUSUD010000002.1"/>
</dbReference>
<dbReference type="InterPro" id="IPR013324">
    <property type="entry name" value="RNA_pol_sigma_r3/r4-like"/>
</dbReference>
<keyword evidence="1" id="KW-0805">Transcription regulation</keyword>
<evidence type="ECO:0000313" key="7">
    <source>
        <dbReference type="EMBL" id="MDQ0229491.1"/>
    </source>
</evidence>
<protein>
    <submittedName>
        <fullName evidence="7">DNA-directed RNA polymerase</fullName>
        <ecNumber evidence="7">2.7.7.6</ecNumber>
    </submittedName>
</protein>
<keyword evidence="7" id="KW-0240">DNA-directed RNA polymerase</keyword>
<dbReference type="EC" id="2.7.7.6" evidence="7"/>
<dbReference type="InterPro" id="IPR014284">
    <property type="entry name" value="RNA_pol_sigma-70_dom"/>
</dbReference>
<dbReference type="Pfam" id="PF04542">
    <property type="entry name" value="Sigma70_r2"/>
    <property type="match status" value="1"/>
</dbReference>
<evidence type="ECO:0000259" key="5">
    <source>
        <dbReference type="Pfam" id="PF04542"/>
    </source>
</evidence>
<dbReference type="InterPro" id="IPR013325">
    <property type="entry name" value="RNA_pol_sigma_r2"/>
</dbReference>
<dbReference type="Gene3D" id="1.10.10.10">
    <property type="entry name" value="Winged helix-like DNA-binding domain superfamily/Winged helix DNA-binding domain"/>
    <property type="match status" value="1"/>
</dbReference>
<evidence type="ECO:0000256" key="2">
    <source>
        <dbReference type="ARBA" id="ARBA00023082"/>
    </source>
</evidence>
<feature type="domain" description="RNA polymerase sigma-70 region 2" evidence="5">
    <location>
        <begin position="8"/>
        <end position="75"/>
    </location>
</feature>
<dbReference type="PANTHER" id="PTHR30385">
    <property type="entry name" value="SIGMA FACTOR F FLAGELLAR"/>
    <property type="match status" value="1"/>
</dbReference>
<keyword evidence="3" id="KW-0238">DNA-binding</keyword>
<reference evidence="7 8" key="1">
    <citation type="submission" date="2023-07" db="EMBL/GenBank/DDBJ databases">
        <title>Genomic Encyclopedia of Type Strains, Phase IV (KMG-IV): sequencing the most valuable type-strain genomes for metagenomic binning, comparative biology and taxonomic classification.</title>
        <authorList>
            <person name="Goeker M."/>
        </authorList>
    </citation>
    <scope>NUCLEOTIDE SEQUENCE [LARGE SCALE GENOMIC DNA]</scope>
    <source>
        <strain evidence="7 8">DSM 29005</strain>
    </source>
</reference>
<dbReference type="GO" id="GO:0003899">
    <property type="term" value="F:DNA-directed RNA polymerase activity"/>
    <property type="evidence" value="ECO:0007669"/>
    <property type="project" value="UniProtKB-EC"/>
</dbReference>
<feature type="domain" description="RNA polymerase sigma factor 70 region 4 type 2" evidence="6">
    <location>
        <begin position="113"/>
        <end position="156"/>
    </location>
</feature>
<organism evidence="7 8">
    <name type="scientific">Metabacillus malikii</name>
    <dbReference type="NCBI Taxonomy" id="1504265"/>
    <lineage>
        <taxon>Bacteria</taxon>
        <taxon>Bacillati</taxon>
        <taxon>Bacillota</taxon>
        <taxon>Bacilli</taxon>
        <taxon>Bacillales</taxon>
        <taxon>Bacillaceae</taxon>
        <taxon>Metabacillus</taxon>
    </lineage>
</organism>
<keyword evidence="7" id="KW-0548">Nucleotidyltransferase</keyword>
<dbReference type="EMBL" id="JAUSUD010000002">
    <property type="protein sequence ID" value="MDQ0229491.1"/>
    <property type="molecule type" value="Genomic_DNA"/>
</dbReference>
<evidence type="ECO:0000256" key="3">
    <source>
        <dbReference type="ARBA" id="ARBA00023125"/>
    </source>
</evidence>
<dbReference type="Pfam" id="PF08281">
    <property type="entry name" value="Sigma70_r4_2"/>
    <property type="match status" value="1"/>
</dbReference>
<keyword evidence="4" id="KW-0804">Transcription</keyword>
<dbReference type="Proteomes" id="UP001234495">
    <property type="component" value="Unassembled WGS sequence"/>
</dbReference>
<dbReference type="InterPro" id="IPR013249">
    <property type="entry name" value="RNA_pol_sigma70_r4_t2"/>
</dbReference>
<evidence type="ECO:0000313" key="8">
    <source>
        <dbReference type="Proteomes" id="UP001234495"/>
    </source>
</evidence>
<dbReference type="SUPFAM" id="SSF88659">
    <property type="entry name" value="Sigma3 and sigma4 domains of RNA polymerase sigma factors"/>
    <property type="match status" value="1"/>
</dbReference>
<dbReference type="SUPFAM" id="SSF88946">
    <property type="entry name" value="Sigma2 domain of RNA polymerase sigma factors"/>
    <property type="match status" value="1"/>
</dbReference>
<accession>A0ABT9ZCF5</accession>
<sequence>MKEDFNDLYEKYMPMINHILSKLSIYKNKEEFRQIGRIALWEASQRFDERKGKFQSYAYAFILGRIKSALTKERKNIEKSLPLDDFNYVEETYYHEDFANIISKSIIEQVSLLLSTNQKKWFEAYYLYGKSPSEIANEEGVSISAVKSWRRDTLNKLRGYNKRLLS</sequence>
<evidence type="ECO:0000259" key="6">
    <source>
        <dbReference type="Pfam" id="PF08281"/>
    </source>
</evidence>
<keyword evidence="8" id="KW-1185">Reference proteome</keyword>
<dbReference type="Gene3D" id="1.10.1740.10">
    <property type="match status" value="1"/>
</dbReference>
<evidence type="ECO:0000256" key="4">
    <source>
        <dbReference type="ARBA" id="ARBA00023163"/>
    </source>
</evidence>
<dbReference type="GO" id="GO:0000428">
    <property type="term" value="C:DNA-directed RNA polymerase complex"/>
    <property type="evidence" value="ECO:0007669"/>
    <property type="project" value="UniProtKB-KW"/>
</dbReference>
<proteinExistence type="predicted"/>
<evidence type="ECO:0000256" key="1">
    <source>
        <dbReference type="ARBA" id="ARBA00023015"/>
    </source>
</evidence>
<dbReference type="NCBIfam" id="TIGR02937">
    <property type="entry name" value="sigma70-ECF"/>
    <property type="match status" value="1"/>
</dbReference>
<name>A0ABT9ZCF5_9BACI</name>
<gene>
    <name evidence="7" type="ORF">J2S19_000742</name>
</gene>
<keyword evidence="2" id="KW-0731">Sigma factor</keyword>
<keyword evidence="7" id="KW-0808">Transferase</keyword>
<comment type="caution">
    <text evidence="7">The sequence shown here is derived from an EMBL/GenBank/DDBJ whole genome shotgun (WGS) entry which is preliminary data.</text>
</comment>
<dbReference type="InterPro" id="IPR007627">
    <property type="entry name" value="RNA_pol_sigma70_r2"/>
</dbReference>